<dbReference type="SUPFAM" id="SSF49464">
    <property type="entry name" value="Carboxypeptidase regulatory domain-like"/>
    <property type="match status" value="1"/>
</dbReference>
<feature type="signal peptide" evidence="8">
    <location>
        <begin position="1"/>
        <end position="20"/>
    </location>
</feature>
<evidence type="ECO:0000256" key="4">
    <source>
        <dbReference type="ARBA" id="ARBA00022692"/>
    </source>
</evidence>
<evidence type="ECO:0000313" key="11">
    <source>
        <dbReference type="Proteomes" id="UP000184436"/>
    </source>
</evidence>
<gene>
    <name evidence="10" type="ORF">SAMN05444349_10255</name>
</gene>
<dbReference type="InterPro" id="IPR023997">
    <property type="entry name" value="TonB-dep_OMP_SusC/RagA_CS"/>
</dbReference>
<dbReference type="STRING" id="871325.SAMN05444349_10255"/>
<feature type="chain" id="PRO_5009907482" evidence="8">
    <location>
        <begin position="21"/>
        <end position="1023"/>
    </location>
</feature>
<feature type="domain" description="TonB-dependent receptor plug" evidence="9">
    <location>
        <begin position="117"/>
        <end position="222"/>
    </location>
</feature>
<dbReference type="AlphaFoldDB" id="A0A1M4T9G2"/>
<evidence type="ECO:0000259" key="9">
    <source>
        <dbReference type="Pfam" id="PF07715"/>
    </source>
</evidence>
<keyword evidence="3 7" id="KW-1134">Transmembrane beta strand</keyword>
<dbReference type="InterPro" id="IPR036942">
    <property type="entry name" value="Beta-barrel_TonB_sf"/>
</dbReference>
<evidence type="ECO:0000256" key="5">
    <source>
        <dbReference type="ARBA" id="ARBA00023136"/>
    </source>
</evidence>
<dbReference type="Gene3D" id="2.170.130.10">
    <property type="entry name" value="TonB-dependent receptor, plug domain"/>
    <property type="match status" value="1"/>
</dbReference>
<comment type="similarity">
    <text evidence="7">Belongs to the TonB-dependent receptor family.</text>
</comment>
<dbReference type="OrthoDB" id="1039018at2"/>
<keyword evidence="11" id="KW-1185">Reference proteome</keyword>
<dbReference type="NCBIfam" id="TIGR04057">
    <property type="entry name" value="SusC_RagA_signa"/>
    <property type="match status" value="1"/>
</dbReference>
<name>A0A1M4T9G2_9BACE</name>
<dbReference type="GO" id="GO:0009279">
    <property type="term" value="C:cell outer membrane"/>
    <property type="evidence" value="ECO:0007669"/>
    <property type="project" value="UniProtKB-SubCell"/>
</dbReference>
<evidence type="ECO:0000256" key="2">
    <source>
        <dbReference type="ARBA" id="ARBA00022448"/>
    </source>
</evidence>
<dbReference type="FunFam" id="2.60.40.1120:FF:000003">
    <property type="entry name" value="Outer membrane protein Omp121"/>
    <property type="match status" value="1"/>
</dbReference>
<dbReference type="InterPro" id="IPR008969">
    <property type="entry name" value="CarboxyPept-like_regulatory"/>
</dbReference>
<keyword evidence="2 7" id="KW-0813">Transport</keyword>
<dbReference type="InterPro" id="IPR039426">
    <property type="entry name" value="TonB-dep_rcpt-like"/>
</dbReference>
<dbReference type="SUPFAM" id="SSF56935">
    <property type="entry name" value="Porins"/>
    <property type="match status" value="1"/>
</dbReference>
<proteinExistence type="inferred from homology"/>
<dbReference type="FunFam" id="2.170.130.10:FF:000003">
    <property type="entry name" value="SusC/RagA family TonB-linked outer membrane protein"/>
    <property type="match status" value="1"/>
</dbReference>
<dbReference type="Proteomes" id="UP000184436">
    <property type="component" value="Unassembled WGS sequence"/>
</dbReference>
<dbReference type="Pfam" id="PF07715">
    <property type="entry name" value="Plug"/>
    <property type="match status" value="1"/>
</dbReference>
<keyword evidence="4 7" id="KW-0812">Transmembrane</keyword>
<evidence type="ECO:0000256" key="6">
    <source>
        <dbReference type="ARBA" id="ARBA00023237"/>
    </source>
</evidence>
<dbReference type="EMBL" id="FQVD01000002">
    <property type="protein sequence ID" value="SHE41182.1"/>
    <property type="molecule type" value="Genomic_DNA"/>
</dbReference>
<reference evidence="10 11" key="1">
    <citation type="submission" date="2016-11" db="EMBL/GenBank/DDBJ databases">
        <authorList>
            <person name="Jaros S."/>
            <person name="Januszkiewicz K."/>
            <person name="Wedrychowicz H."/>
        </authorList>
    </citation>
    <scope>NUCLEOTIDE SEQUENCE [LARGE SCALE GENOMIC DNA]</scope>
    <source>
        <strain evidence="10 11">DSM 26883</strain>
    </source>
</reference>
<accession>A0A1M4T9G2</accession>
<evidence type="ECO:0000256" key="1">
    <source>
        <dbReference type="ARBA" id="ARBA00004571"/>
    </source>
</evidence>
<dbReference type="RefSeq" id="WP_025076372.1">
    <property type="nucleotide sequence ID" value="NZ_FQVD01000002.1"/>
</dbReference>
<dbReference type="Pfam" id="PF13715">
    <property type="entry name" value="CarbopepD_reg_2"/>
    <property type="match status" value="1"/>
</dbReference>
<evidence type="ECO:0000313" key="10">
    <source>
        <dbReference type="EMBL" id="SHE41182.1"/>
    </source>
</evidence>
<dbReference type="InterPro" id="IPR023996">
    <property type="entry name" value="TonB-dep_OMP_SusC/RagA"/>
</dbReference>
<dbReference type="PROSITE" id="PS52016">
    <property type="entry name" value="TONB_DEPENDENT_REC_3"/>
    <property type="match status" value="1"/>
</dbReference>
<dbReference type="NCBIfam" id="TIGR04056">
    <property type="entry name" value="OMP_RagA_SusC"/>
    <property type="match status" value="1"/>
</dbReference>
<keyword evidence="6 7" id="KW-0998">Cell outer membrane</keyword>
<dbReference type="InterPro" id="IPR012910">
    <property type="entry name" value="Plug_dom"/>
</dbReference>
<evidence type="ECO:0000256" key="3">
    <source>
        <dbReference type="ARBA" id="ARBA00022452"/>
    </source>
</evidence>
<evidence type="ECO:0000256" key="8">
    <source>
        <dbReference type="SAM" id="SignalP"/>
    </source>
</evidence>
<keyword evidence="5 7" id="KW-0472">Membrane</keyword>
<sequence length="1023" mass="115421">MKKLFFLFLLVVGYTTASYAQEQQIEVTGIVTDGNNEPLIGANVTVKNMPGFGVMTDMDGRYKIKVPEYSTLIFSYIGFEKLEKLVKGNKVINVVMQEDKTTSLDEVTITGTGAQKKITVTGAVTTVDVSQLRTPSASITNALAGNVPGILARQVSGQPGENISEFWIRGISTFGAGSSALVLVDGFERSLNEVNVEDIQDFSVLKDASATAIYGSRGANGVVLITTKRGKEGKTRVNAKVETSYSTRTKTPEFVDGVRYVQMVNEAFTTRSKPAPYTDSDVELFRSGLDPELFPNVDWMDMILKKGAPIYRATVDLSGGGTTARYFVSASYVDEGGMYKTDKGLKEYDTNANYRRWNYRMNVDLDLTKTTLLKVGVSGSLDKQNQPGGTASQVWISALSYNPIATPVQYKNGRWAAQGTNNQINPWFLVTQMGYAENWNNKIQTTVNLEQDFKFITEGLKFIGRFGYDTNTYNSNAHRKWPDMWRAQNQRNGLGQLELKKVVDEQLMTLSPTSTGNRKEYLEAELHYNRTFGDHMVGGVLKYTQDKTVNTSENPTKDAIMGIENRHQGLAGRFTYGWKYRYFFDFNFGYNGSENFATGHQFGFFPAYSVAWNIAEESFIKKNLKWMNMFKVRYSYGKVGNDFLTKRFPYLSTYKTEDKYGYYFGDVRTSTFSGAFYPGLTYSNFASNDISWEIAKKHDVGLDFSLFNDKVTGTVDYFHERRDGIYMQRTFLPYSTGLLEYSPFDNVGSVLSKGFDGNIAINQKVGEVNLTFRGNMTYSKNEIKEYDEQYNHYDYKYRRGYRVDQLRGLIAEGLFSDYDEIRNSPQQTFGEVAPGDIKYKDVNGDGVIDGNDEVPIGATTKPNLIYGFGLSAAWKGFDFNLHFQGAGKSSFSLYGSVAYPLSQGYWGNILTDVDGNYWSLGTNEDPHAKYPRLSFNGNSNNFRTSTYWMRDGSYLRLKNLEVGYTLPTHWVNRVYLNKVRIYFMGTNLLTFSKFDLWDPEMGSGTGEKYPLSRTYTVGLTVNL</sequence>
<dbReference type="InterPro" id="IPR037066">
    <property type="entry name" value="Plug_dom_sf"/>
</dbReference>
<evidence type="ECO:0000256" key="7">
    <source>
        <dbReference type="PROSITE-ProRule" id="PRU01360"/>
    </source>
</evidence>
<dbReference type="Gene3D" id="2.40.170.20">
    <property type="entry name" value="TonB-dependent receptor, beta-barrel domain"/>
    <property type="match status" value="1"/>
</dbReference>
<protein>
    <submittedName>
        <fullName evidence="10">TonB-linked outer membrane protein, SusC/RagA family</fullName>
    </submittedName>
</protein>
<comment type="subcellular location">
    <subcellularLocation>
        <location evidence="1 7">Cell outer membrane</location>
        <topology evidence="1 7">Multi-pass membrane protein</topology>
    </subcellularLocation>
</comment>
<keyword evidence="8" id="KW-0732">Signal</keyword>
<organism evidence="10 11">
    <name type="scientific">Bacteroides faecichinchillae</name>
    <dbReference type="NCBI Taxonomy" id="871325"/>
    <lineage>
        <taxon>Bacteria</taxon>
        <taxon>Pseudomonadati</taxon>
        <taxon>Bacteroidota</taxon>
        <taxon>Bacteroidia</taxon>
        <taxon>Bacteroidales</taxon>
        <taxon>Bacteroidaceae</taxon>
        <taxon>Bacteroides</taxon>
    </lineage>
</organism>